<name>A0AAX6HVV8_IRIPA</name>
<evidence type="ECO:0000256" key="1">
    <source>
        <dbReference type="ARBA" id="ARBA00004141"/>
    </source>
</evidence>
<keyword evidence="3 7" id="KW-0813">Transport</keyword>
<dbReference type="AlphaFoldDB" id="A0AAX6HVV8"/>
<dbReference type="InterPro" id="IPR036259">
    <property type="entry name" value="MFS_trans_sf"/>
</dbReference>
<sequence>MRKRAQSRKEDRINRHKKLNQTEENLNAYFHWIALNSPPKPYSFFVRLPFLHVESGSIASSFPPTTTTSMAMATLSSSAASTSSLGRELSYLSLHRRHAVALRQLRPPQTSIRRYINFTPKCYATNVVRVDRIERDDPPSDRSLSYVNLDTSGVLLDSKALELSREEEGEDDTDTLFTELSVLSEEELDTLAAIPAHPGGLYALYASYLAGNLVERVWSFAWPAAVAMLHPSLLPVAVVGFFTKLSMFIGGPLVGEFMDHFPRIRAYYGLNLIQISSQLVSAAMIIYALTTGAGHSYTSATSVLVQPWFVVLVVAGAMERLSGLALGVTMERDWVVRLAGANRPVALAKANAMLNRIDQFSEIAGASIFGILLSKYDTVVCIKLASGLMMCTLPVVAILGHLVNRLSSGVLDDNSKTPVVVSENVIRTRHRRRVNPGRIVRNGFNTIRHGWMEYKDQPVLPASVVSVFLYFNIALAPGSIMTAFLMHNGISPSVVGGFSGLCAFMGVAATFISATLVRKLGILKAAAAGLIFQASVLTMALAVLCCSGSSQQAPLYFFLSLIVLSRLGHMSYDLVGTQILQTGIPLSKANLIGTTEISIASLAEFIMLGVAIIANDVAHFGFLAMLSVSCVVGAAWMFCQWLANPTDEQRKLFSFDGCRSTQ</sequence>
<reference evidence="8" key="2">
    <citation type="submission" date="2023-04" db="EMBL/GenBank/DDBJ databases">
        <authorList>
            <person name="Bruccoleri R.E."/>
            <person name="Oakeley E.J."/>
            <person name="Faust A.-M."/>
            <person name="Dessus-Babus S."/>
            <person name="Altorfer M."/>
            <person name="Burckhardt D."/>
            <person name="Oertli M."/>
            <person name="Naumann U."/>
            <person name="Petersen F."/>
            <person name="Wong J."/>
        </authorList>
    </citation>
    <scope>NUCLEOTIDE SEQUENCE</scope>
    <source>
        <strain evidence="8">GSM-AAB239-AS_SAM_17_03QT</strain>
        <tissue evidence="8">Leaf</tissue>
    </source>
</reference>
<evidence type="ECO:0000256" key="6">
    <source>
        <dbReference type="ARBA" id="ARBA00023136"/>
    </source>
</evidence>
<evidence type="ECO:0000313" key="8">
    <source>
        <dbReference type="EMBL" id="KAJ6844405.1"/>
    </source>
</evidence>
<comment type="caution">
    <text evidence="8">The sequence shown here is derived from an EMBL/GenBank/DDBJ whole genome shotgun (WGS) entry which is preliminary data.</text>
</comment>
<accession>A0AAX6HVV8</accession>
<feature type="transmembrane region" description="Helical" evidence="7">
    <location>
        <begin position="233"/>
        <end position="254"/>
    </location>
</feature>
<keyword evidence="4 7" id="KW-0812">Transmembrane</keyword>
<dbReference type="InterPro" id="IPR009716">
    <property type="entry name" value="Ferroportin-1"/>
</dbReference>
<evidence type="ECO:0000256" key="5">
    <source>
        <dbReference type="ARBA" id="ARBA00022989"/>
    </source>
</evidence>
<proteinExistence type="inferred from homology"/>
<comment type="subcellular location">
    <subcellularLocation>
        <location evidence="1 7">Membrane</location>
        <topology evidence="1 7">Multi-pass membrane protein</topology>
    </subcellularLocation>
</comment>
<feature type="transmembrane region" description="Helical" evidence="7">
    <location>
        <begin position="459"/>
        <end position="486"/>
    </location>
</feature>
<dbReference type="PANTHER" id="PTHR11660">
    <property type="entry name" value="SOLUTE CARRIER FAMILY 40 MEMBER"/>
    <property type="match status" value="1"/>
</dbReference>
<dbReference type="GO" id="GO:0016020">
    <property type="term" value="C:membrane"/>
    <property type="evidence" value="ECO:0007669"/>
    <property type="project" value="UniProtKB-SubCell"/>
</dbReference>
<keyword evidence="5 7" id="KW-1133">Transmembrane helix</keyword>
<feature type="transmembrane region" description="Helical" evidence="7">
    <location>
        <begin position="529"/>
        <end position="550"/>
    </location>
</feature>
<reference evidence="8" key="1">
    <citation type="journal article" date="2023" name="GigaByte">
        <title>Genome assembly of the bearded iris, Iris pallida Lam.</title>
        <authorList>
            <person name="Bruccoleri R.E."/>
            <person name="Oakeley E.J."/>
            <person name="Faust A.M.E."/>
            <person name="Altorfer M."/>
            <person name="Dessus-Babus S."/>
            <person name="Burckhardt D."/>
            <person name="Oertli M."/>
            <person name="Naumann U."/>
            <person name="Petersen F."/>
            <person name="Wong J."/>
        </authorList>
    </citation>
    <scope>NUCLEOTIDE SEQUENCE</scope>
    <source>
        <strain evidence="8">GSM-AAB239-AS_SAM_17_03QT</strain>
    </source>
</reference>
<feature type="transmembrane region" description="Helical" evidence="7">
    <location>
        <begin position="498"/>
        <end position="517"/>
    </location>
</feature>
<keyword evidence="7" id="KW-0406">Ion transport</keyword>
<evidence type="ECO:0000256" key="2">
    <source>
        <dbReference type="ARBA" id="ARBA00006279"/>
    </source>
</evidence>
<feature type="transmembrane region" description="Helical" evidence="7">
    <location>
        <begin position="620"/>
        <end position="643"/>
    </location>
</feature>
<dbReference type="PANTHER" id="PTHR11660:SF53">
    <property type="entry name" value="SOLUTE CARRIER FAMILY 40 MEMBER 3, CHLOROPLASTIC"/>
    <property type="match status" value="1"/>
</dbReference>
<comment type="similarity">
    <text evidence="2 7">Belongs to the ferroportin (FP) (TC 2.A.100) family. SLC40A subfamily.</text>
</comment>
<dbReference type="EMBL" id="JANAVB010006599">
    <property type="protein sequence ID" value="KAJ6844405.1"/>
    <property type="molecule type" value="Genomic_DNA"/>
</dbReference>
<dbReference type="Proteomes" id="UP001140949">
    <property type="component" value="Unassembled WGS sequence"/>
</dbReference>
<feature type="transmembrane region" description="Helical" evidence="7">
    <location>
        <begin position="596"/>
        <end position="614"/>
    </location>
</feature>
<dbReference type="CDD" id="cd17480">
    <property type="entry name" value="MFS_SLC40A1_like"/>
    <property type="match status" value="1"/>
</dbReference>
<organism evidence="8 9">
    <name type="scientific">Iris pallida</name>
    <name type="common">Sweet iris</name>
    <dbReference type="NCBI Taxonomy" id="29817"/>
    <lineage>
        <taxon>Eukaryota</taxon>
        <taxon>Viridiplantae</taxon>
        <taxon>Streptophyta</taxon>
        <taxon>Embryophyta</taxon>
        <taxon>Tracheophyta</taxon>
        <taxon>Spermatophyta</taxon>
        <taxon>Magnoliopsida</taxon>
        <taxon>Liliopsida</taxon>
        <taxon>Asparagales</taxon>
        <taxon>Iridaceae</taxon>
        <taxon>Iridoideae</taxon>
        <taxon>Irideae</taxon>
        <taxon>Iris</taxon>
    </lineage>
</organism>
<keyword evidence="9" id="KW-1185">Reference proteome</keyword>
<evidence type="ECO:0000256" key="7">
    <source>
        <dbReference type="RuleBase" id="RU365065"/>
    </source>
</evidence>
<dbReference type="SUPFAM" id="SSF103473">
    <property type="entry name" value="MFS general substrate transporter"/>
    <property type="match status" value="1"/>
</dbReference>
<keyword evidence="6 7" id="KW-0472">Membrane</keyword>
<dbReference type="Pfam" id="PF06963">
    <property type="entry name" value="FPN1"/>
    <property type="match status" value="1"/>
</dbReference>
<feature type="transmembrane region" description="Helical" evidence="7">
    <location>
        <begin position="308"/>
        <end position="328"/>
    </location>
</feature>
<comment type="function">
    <text evidence="7">May be involved in iron transport and iron homeostasis.</text>
</comment>
<comment type="caution">
    <text evidence="7">Lacks conserved residue(s) required for the propagation of feature annotation.</text>
</comment>
<evidence type="ECO:0000256" key="4">
    <source>
        <dbReference type="ARBA" id="ARBA00022692"/>
    </source>
</evidence>
<evidence type="ECO:0000313" key="9">
    <source>
        <dbReference type="Proteomes" id="UP001140949"/>
    </source>
</evidence>
<feature type="transmembrane region" description="Helical" evidence="7">
    <location>
        <begin position="266"/>
        <end position="288"/>
    </location>
</feature>
<dbReference type="GO" id="GO:0005381">
    <property type="term" value="F:iron ion transmembrane transporter activity"/>
    <property type="evidence" value="ECO:0007669"/>
    <property type="project" value="UniProtKB-UniRule"/>
</dbReference>
<feature type="transmembrane region" description="Helical" evidence="7">
    <location>
        <begin position="556"/>
        <end position="575"/>
    </location>
</feature>
<evidence type="ECO:0000256" key="3">
    <source>
        <dbReference type="ARBA" id="ARBA00022448"/>
    </source>
</evidence>
<protein>
    <recommendedName>
        <fullName evidence="7">Solute carrier family 40 member</fullName>
    </recommendedName>
</protein>
<gene>
    <name evidence="8" type="ORF">M6B38_292425</name>
</gene>